<dbReference type="GeneID" id="54417119"/>
<dbReference type="PANTHER" id="PTHR19316:SF18">
    <property type="entry name" value="HSP70-BINDING PROTEIN 1"/>
    <property type="match status" value="1"/>
</dbReference>
<reference evidence="11" key="2">
    <citation type="submission" date="2020-04" db="EMBL/GenBank/DDBJ databases">
        <authorList>
            <consortium name="NCBI Genome Project"/>
        </authorList>
    </citation>
    <scope>NUCLEOTIDE SEQUENCE</scope>
    <source>
        <strain evidence="11">CBS 781.70</strain>
    </source>
</reference>
<keyword evidence="5" id="KW-0810">Translation regulation</keyword>
<feature type="region of interest" description="Disordered" evidence="7">
    <location>
        <begin position="7"/>
        <end position="27"/>
    </location>
</feature>
<dbReference type="GO" id="GO:0005783">
    <property type="term" value="C:endoplasmic reticulum"/>
    <property type="evidence" value="ECO:0007669"/>
    <property type="project" value="TreeGrafter"/>
</dbReference>
<evidence type="ECO:0000313" key="11">
    <source>
        <dbReference type="RefSeq" id="XP_033532599.1"/>
    </source>
</evidence>
<feature type="domain" description="Nucleotide exchange factor Fes1" evidence="8">
    <location>
        <begin position="1"/>
        <end position="83"/>
    </location>
</feature>
<keyword evidence="4" id="KW-0677">Repeat</keyword>
<reference evidence="11" key="3">
    <citation type="submission" date="2025-04" db="UniProtKB">
        <authorList>
            <consortium name="RefSeq"/>
        </authorList>
    </citation>
    <scope>IDENTIFICATION</scope>
    <source>
        <strain evidence="11">CBS 781.70</strain>
    </source>
</reference>
<dbReference type="Pfam" id="PF13646">
    <property type="entry name" value="HEAT_2"/>
    <property type="match status" value="1"/>
</dbReference>
<dbReference type="FunFam" id="1.25.10.10:FF:000434">
    <property type="entry name" value="Hsp70 nucleotide exchange factor fes1"/>
    <property type="match status" value="1"/>
</dbReference>
<reference evidence="9 11" key="1">
    <citation type="submission" date="2020-01" db="EMBL/GenBank/DDBJ databases">
        <authorList>
            <consortium name="DOE Joint Genome Institute"/>
            <person name="Haridas S."/>
            <person name="Albert R."/>
            <person name="Binder M."/>
            <person name="Bloem J."/>
            <person name="Labutti K."/>
            <person name="Salamov A."/>
            <person name="Andreopoulos B."/>
            <person name="Baker S.E."/>
            <person name="Barry K."/>
            <person name="Bills G."/>
            <person name="Bluhm B.H."/>
            <person name="Cannon C."/>
            <person name="Castanera R."/>
            <person name="Culley D.E."/>
            <person name="Daum C."/>
            <person name="Ezra D."/>
            <person name="Gonzalez J.B."/>
            <person name="Henrissat B."/>
            <person name="Kuo A."/>
            <person name="Liang C."/>
            <person name="Lipzen A."/>
            <person name="Lutzoni F."/>
            <person name="Magnuson J."/>
            <person name="Mondo S."/>
            <person name="Nolan M."/>
            <person name="Ohm R."/>
            <person name="Pangilinan J."/>
            <person name="Park H.-J."/>
            <person name="Ramirez L."/>
            <person name="Alfaro M."/>
            <person name="Sun H."/>
            <person name="Tritt A."/>
            <person name="Yoshinaga Y."/>
            <person name="Zwiers L.-H."/>
            <person name="Turgeon B.G."/>
            <person name="Goodwin S.B."/>
            <person name="Spatafora J.W."/>
            <person name="Crous P.W."/>
            <person name="Grigoriev I.V."/>
        </authorList>
    </citation>
    <scope>NUCLEOTIDE SEQUENCE</scope>
    <source>
        <strain evidence="9 11">CBS 781.70</strain>
    </source>
</reference>
<evidence type="ECO:0000259" key="8">
    <source>
        <dbReference type="Pfam" id="PF08609"/>
    </source>
</evidence>
<dbReference type="EMBL" id="ML975163">
    <property type="protein sequence ID" value="KAF1810968.1"/>
    <property type="molecule type" value="Genomic_DNA"/>
</dbReference>
<name>A0A6G1FYW7_9PEZI</name>
<evidence type="ECO:0000256" key="5">
    <source>
        <dbReference type="ARBA" id="ARBA00022845"/>
    </source>
</evidence>
<comment type="subcellular location">
    <subcellularLocation>
        <location evidence="1">Cytoplasm</location>
    </subcellularLocation>
</comment>
<dbReference type="InterPro" id="IPR050693">
    <property type="entry name" value="Hsp70_NEF-Inhibitors"/>
</dbReference>
<dbReference type="InterPro" id="IPR016024">
    <property type="entry name" value="ARM-type_fold"/>
</dbReference>
<feature type="compositionally biased region" description="Polar residues" evidence="7">
    <location>
        <begin position="7"/>
        <end position="24"/>
    </location>
</feature>
<dbReference type="Pfam" id="PF08609">
    <property type="entry name" value="Fes1"/>
    <property type="match status" value="1"/>
</dbReference>
<protein>
    <submittedName>
        <fullName evidence="9 11">Hsp70 nucleotide exchange factor</fullName>
    </submittedName>
</protein>
<dbReference type="Proteomes" id="UP000504638">
    <property type="component" value="Unplaced"/>
</dbReference>
<dbReference type="InterPro" id="IPR011989">
    <property type="entry name" value="ARM-like"/>
</dbReference>
<keyword evidence="10" id="KW-1185">Reference proteome</keyword>
<organism evidence="9">
    <name type="scientific">Eremomyces bilateralis CBS 781.70</name>
    <dbReference type="NCBI Taxonomy" id="1392243"/>
    <lineage>
        <taxon>Eukaryota</taxon>
        <taxon>Fungi</taxon>
        <taxon>Dikarya</taxon>
        <taxon>Ascomycota</taxon>
        <taxon>Pezizomycotina</taxon>
        <taxon>Dothideomycetes</taxon>
        <taxon>Dothideomycetes incertae sedis</taxon>
        <taxon>Eremomycetales</taxon>
        <taxon>Eremomycetaceae</taxon>
        <taxon>Eremomyces</taxon>
    </lineage>
</organism>
<evidence type="ECO:0000313" key="9">
    <source>
        <dbReference type="EMBL" id="KAF1810968.1"/>
    </source>
</evidence>
<dbReference type="SUPFAM" id="SSF48371">
    <property type="entry name" value="ARM repeat"/>
    <property type="match status" value="1"/>
</dbReference>
<gene>
    <name evidence="9 11" type="ORF">P152DRAFT_400024</name>
</gene>
<evidence type="ECO:0000256" key="1">
    <source>
        <dbReference type="ARBA" id="ARBA00004496"/>
    </source>
</evidence>
<sequence length="205" mass="22398">MNELLQWSIQNSDAGRDPSQSQHATRGLSADALAQLFGGPSDADRMRDAMVAVVSPDVDLENKLIAFDNFEQLVENIDNANNIEPLGLWGPLIKQLENEEKELRRMAAWCAGTAVQNNPKAQERLLAAGGVPILVNLVVNDADQGVRKKAILALSSVIRNYQPGLDIALEHLPDEYKSEEKIDAGDMEAVDSIIQKLRDASSQKG</sequence>
<keyword evidence="3" id="KW-0963">Cytoplasm</keyword>
<evidence type="ECO:0000256" key="4">
    <source>
        <dbReference type="ARBA" id="ARBA00022737"/>
    </source>
</evidence>
<evidence type="ECO:0000313" key="10">
    <source>
        <dbReference type="Proteomes" id="UP000504638"/>
    </source>
</evidence>
<accession>A0A6G1FYW7</accession>
<evidence type="ECO:0000256" key="7">
    <source>
        <dbReference type="SAM" id="MobiDB-lite"/>
    </source>
</evidence>
<comment type="similarity">
    <text evidence="2">Belongs to the FES1 family.</text>
</comment>
<dbReference type="RefSeq" id="XP_033532599.1">
    <property type="nucleotide sequence ID" value="XM_033676549.1"/>
</dbReference>
<dbReference type="InterPro" id="IPR013918">
    <property type="entry name" value="Nucleotide_exch_fac_Fes1"/>
</dbReference>
<dbReference type="OrthoDB" id="10250458at2759"/>
<dbReference type="GO" id="GO:0000774">
    <property type="term" value="F:adenyl-nucleotide exchange factor activity"/>
    <property type="evidence" value="ECO:0007669"/>
    <property type="project" value="TreeGrafter"/>
</dbReference>
<dbReference type="Gene3D" id="1.25.10.10">
    <property type="entry name" value="Leucine-rich Repeat Variant"/>
    <property type="match status" value="1"/>
</dbReference>
<dbReference type="AlphaFoldDB" id="A0A6G1FYW7"/>
<dbReference type="PANTHER" id="PTHR19316">
    <property type="entry name" value="PROTEIN FOLDING REGULATOR"/>
    <property type="match status" value="1"/>
</dbReference>
<comment type="function">
    <text evidence="6">Functions as a nucleotide exchange factor (NEF) for Hsp70 chaperones which accelerates the release of ADP. Required for fully efficient Hsp70-mediated folding of proteins.</text>
</comment>
<dbReference type="GO" id="GO:0006417">
    <property type="term" value="P:regulation of translation"/>
    <property type="evidence" value="ECO:0007669"/>
    <property type="project" value="UniProtKB-KW"/>
</dbReference>
<evidence type="ECO:0000256" key="3">
    <source>
        <dbReference type="ARBA" id="ARBA00022490"/>
    </source>
</evidence>
<evidence type="ECO:0000256" key="2">
    <source>
        <dbReference type="ARBA" id="ARBA00011045"/>
    </source>
</evidence>
<evidence type="ECO:0000256" key="6">
    <source>
        <dbReference type="ARBA" id="ARBA00024912"/>
    </source>
</evidence>
<proteinExistence type="inferred from homology"/>